<dbReference type="Gene3D" id="3.40.50.300">
    <property type="entry name" value="P-loop containing nucleotide triphosphate hydrolases"/>
    <property type="match status" value="1"/>
</dbReference>
<evidence type="ECO:0000256" key="3">
    <source>
        <dbReference type="ARBA" id="ARBA00022840"/>
    </source>
</evidence>
<dbReference type="Proteomes" id="UP001228905">
    <property type="component" value="Unassembled WGS sequence"/>
</dbReference>
<dbReference type="PROSITE" id="PS00211">
    <property type="entry name" value="ABC_TRANSPORTER_1"/>
    <property type="match status" value="1"/>
</dbReference>
<gene>
    <name evidence="7" type="ORF">QO010_002954</name>
</gene>
<evidence type="ECO:0000256" key="2">
    <source>
        <dbReference type="ARBA" id="ARBA00022741"/>
    </source>
</evidence>
<dbReference type="EMBL" id="JAUSVS010000005">
    <property type="protein sequence ID" value="MDQ0465170.1"/>
    <property type="molecule type" value="Genomic_DNA"/>
</dbReference>
<dbReference type="Pfam" id="PF00005">
    <property type="entry name" value="ABC_tran"/>
    <property type="match status" value="1"/>
</dbReference>
<dbReference type="InterPro" id="IPR003593">
    <property type="entry name" value="AAA+_ATPase"/>
</dbReference>
<evidence type="ECO:0000256" key="1">
    <source>
        <dbReference type="ARBA" id="ARBA00022448"/>
    </source>
</evidence>
<dbReference type="SUPFAM" id="SSF50331">
    <property type="entry name" value="MOP-like"/>
    <property type="match status" value="1"/>
</dbReference>
<dbReference type="PANTHER" id="PTHR42781:SF4">
    <property type="entry name" value="SPERMIDINE_PUTRESCINE IMPORT ATP-BINDING PROTEIN POTA"/>
    <property type="match status" value="1"/>
</dbReference>
<dbReference type="InterPro" id="IPR050093">
    <property type="entry name" value="ABC_SmlMolc_Importer"/>
</dbReference>
<keyword evidence="2" id="KW-0547">Nucleotide-binding</keyword>
<dbReference type="InterPro" id="IPR008995">
    <property type="entry name" value="Mo/tungstate-bd_C_term_dom"/>
</dbReference>
<keyword evidence="1" id="KW-0813">Transport</keyword>
<dbReference type="NCBIfam" id="TIGR00968">
    <property type="entry name" value="3a0106s01"/>
    <property type="match status" value="1"/>
</dbReference>
<dbReference type="InterPro" id="IPR027417">
    <property type="entry name" value="P-loop_NTPase"/>
</dbReference>
<sequence>MPLTLTDITKEFGSTPALRGVSLEVRDGEFLALLGPSGSGKTTLLRILAGLARPDAGSVRFNDEDFLALSPRARKAGMVFQHYALFRHMTVAENIAFGLKVRPRKERPTREAIKTRVAELLRLIQLEDLGGRYPAQLSGGQQQRVALARALAIEPRILLLDEPFGALDAKVRRELRHWLRRVHDETGVTTIFVTHDQEEALDLADRVAILSAGQIEQLGAPQEVYEQPATPFVFDFLGAANQIKGEVKAGRLLAEGCSFPLEEACADGPVTAFFRPHEVDVNPEDGEGLACVVATVAARGAAVKVECRCNGRLFDVEWSGRELPAHVKVGAKVKLAPKRFRVFAG</sequence>
<dbReference type="GO" id="GO:0005524">
    <property type="term" value="F:ATP binding"/>
    <property type="evidence" value="ECO:0007669"/>
    <property type="project" value="UniProtKB-KW"/>
</dbReference>
<keyword evidence="5" id="KW-0764">Sulfate transport</keyword>
<dbReference type="InterPro" id="IPR003439">
    <property type="entry name" value="ABC_transporter-like_ATP-bd"/>
</dbReference>
<dbReference type="PANTHER" id="PTHR42781">
    <property type="entry name" value="SPERMIDINE/PUTRESCINE IMPORT ATP-BINDING PROTEIN POTA"/>
    <property type="match status" value="1"/>
</dbReference>
<organism evidence="7 8">
    <name type="scientific">Caulobacter ginsengisoli</name>
    <dbReference type="NCBI Taxonomy" id="400775"/>
    <lineage>
        <taxon>Bacteria</taxon>
        <taxon>Pseudomonadati</taxon>
        <taxon>Pseudomonadota</taxon>
        <taxon>Alphaproteobacteria</taxon>
        <taxon>Caulobacterales</taxon>
        <taxon>Caulobacteraceae</taxon>
        <taxon>Caulobacter</taxon>
    </lineage>
</organism>
<name>A0ABU0IT56_9CAUL</name>
<evidence type="ECO:0000313" key="7">
    <source>
        <dbReference type="EMBL" id="MDQ0465170.1"/>
    </source>
</evidence>
<keyword evidence="3 7" id="KW-0067">ATP-binding</keyword>
<evidence type="ECO:0000256" key="4">
    <source>
        <dbReference type="ARBA" id="ARBA00022967"/>
    </source>
</evidence>
<protein>
    <submittedName>
        <fullName evidence="7">Sulfate transport system ATP-binding protein</fullName>
    </submittedName>
</protein>
<dbReference type="SUPFAM" id="SSF52540">
    <property type="entry name" value="P-loop containing nucleoside triphosphate hydrolases"/>
    <property type="match status" value="1"/>
</dbReference>
<reference evidence="7 8" key="1">
    <citation type="submission" date="2023-07" db="EMBL/GenBank/DDBJ databases">
        <title>Genomic Encyclopedia of Type Strains, Phase IV (KMG-IV): sequencing the most valuable type-strain genomes for metagenomic binning, comparative biology and taxonomic classification.</title>
        <authorList>
            <person name="Goeker M."/>
        </authorList>
    </citation>
    <scope>NUCLEOTIDE SEQUENCE [LARGE SCALE GENOMIC DNA]</scope>
    <source>
        <strain evidence="7 8">DSM 18695</strain>
    </source>
</reference>
<dbReference type="InterPro" id="IPR017871">
    <property type="entry name" value="ABC_transporter-like_CS"/>
</dbReference>
<keyword evidence="8" id="KW-1185">Reference proteome</keyword>
<proteinExistence type="predicted"/>
<evidence type="ECO:0000313" key="8">
    <source>
        <dbReference type="Proteomes" id="UP001228905"/>
    </source>
</evidence>
<feature type="domain" description="ABC transporter" evidence="6">
    <location>
        <begin position="3"/>
        <end position="237"/>
    </location>
</feature>
<keyword evidence="4" id="KW-1278">Translocase</keyword>
<dbReference type="PROSITE" id="PS50893">
    <property type="entry name" value="ABC_TRANSPORTER_2"/>
    <property type="match status" value="1"/>
</dbReference>
<dbReference type="SMART" id="SM00382">
    <property type="entry name" value="AAA"/>
    <property type="match status" value="1"/>
</dbReference>
<evidence type="ECO:0000256" key="5">
    <source>
        <dbReference type="ARBA" id="ARBA00023032"/>
    </source>
</evidence>
<comment type="caution">
    <text evidence="7">The sequence shown here is derived from an EMBL/GenBank/DDBJ whole genome shotgun (WGS) entry which is preliminary data.</text>
</comment>
<accession>A0ABU0IT56</accession>
<dbReference type="RefSeq" id="WP_307350343.1">
    <property type="nucleotide sequence ID" value="NZ_JAUSVS010000005.1"/>
</dbReference>
<dbReference type="InterPro" id="IPR005666">
    <property type="entry name" value="Sulph_transpt1"/>
</dbReference>
<evidence type="ECO:0000259" key="6">
    <source>
        <dbReference type="PROSITE" id="PS50893"/>
    </source>
</evidence>